<gene>
    <name evidence="1" type="ORF">ACFFQ6_36250</name>
</gene>
<organism evidence="1 2">
    <name type="scientific">Rhodococcus baikonurensis</name>
    <dbReference type="NCBI Taxonomy" id="172041"/>
    <lineage>
        <taxon>Bacteria</taxon>
        <taxon>Bacillati</taxon>
        <taxon>Actinomycetota</taxon>
        <taxon>Actinomycetes</taxon>
        <taxon>Mycobacteriales</taxon>
        <taxon>Nocardiaceae</taxon>
        <taxon>Rhodococcus</taxon>
        <taxon>Rhodococcus erythropolis group</taxon>
    </lineage>
</organism>
<name>A0ABV5XRV5_9NOCA</name>
<reference evidence="1 2" key="1">
    <citation type="submission" date="2024-09" db="EMBL/GenBank/DDBJ databases">
        <authorList>
            <person name="Sun Q."/>
            <person name="Mori K."/>
        </authorList>
    </citation>
    <scope>NUCLEOTIDE SEQUENCE [LARGE SCALE GENOMIC DNA]</scope>
    <source>
        <strain evidence="1 2">JCM 11411</strain>
    </source>
</reference>
<evidence type="ECO:0000313" key="1">
    <source>
        <dbReference type="EMBL" id="MFB9785154.1"/>
    </source>
</evidence>
<keyword evidence="2" id="KW-1185">Reference proteome</keyword>
<dbReference type="RefSeq" id="WP_378377291.1">
    <property type="nucleotide sequence ID" value="NZ_JBHMAS010000105.1"/>
</dbReference>
<proteinExistence type="predicted"/>
<dbReference type="EMBL" id="JBHMAS010000105">
    <property type="protein sequence ID" value="MFB9785154.1"/>
    <property type="molecule type" value="Genomic_DNA"/>
</dbReference>
<comment type="caution">
    <text evidence="1">The sequence shown here is derived from an EMBL/GenBank/DDBJ whole genome shotgun (WGS) entry which is preliminary data.</text>
</comment>
<sequence length="87" mass="9490">MTTPISFSIVDVQFDGELPTRFVVDLLQTYDGLPLAELARRIRYAAEDRHSRVMTHAAVDGLIKAGRAEHVSVAGGRVVRLVEGVTA</sequence>
<accession>A0ABV5XRV5</accession>
<protein>
    <submittedName>
        <fullName evidence="1">Uncharacterized protein</fullName>
    </submittedName>
</protein>
<dbReference type="Proteomes" id="UP001589587">
    <property type="component" value="Unassembled WGS sequence"/>
</dbReference>
<evidence type="ECO:0000313" key="2">
    <source>
        <dbReference type="Proteomes" id="UP001589587"/>
    </source>
</evidence>